<feature type="chain" id="PRO_5013053223" evidence="1">
    <location>
        <begin position="19"/>
        <end position="77"/>
    </location>
</feature>
<feature type="signal peptide" evidence="1">
    <location>
        <begin position="1"/>
        <end position="18"/>
    </location>
</feature>
<protein>
    <submittedName>
        <fullName evidence="2">Putative secreted protein</fullName>
    </submittedName>
</protein>
<organism evidence="2">
    <name type="scientific">Panstrongylus lignarius</name>
    <dbReference type="NCBI Taxonomy" id="156445"/>
    <lineage>
        <taxon>Eukaryota</taxon>
        <taxon>Metazoa</taxon>
        <taxon>Ecdysozoa</taxon>
        <taxon>Arthropoda</taxon>
        <taxon>Hexapoda</taxon>
        <taxon>Insecta</taxon>
        <taxon>Pterygota</taxon>
        <taxon>Neoptera</taxon>
        <taxon>Paraneoptera</taxon>
        <taxon>Hemiptera</taxon>
        <taxon>Heteroptera</taxon>
        <taxon>Panheteroptera</taxon>
        <taxon>Cimicomorpha</taxon>
        <taxon>Reduviidae</taxon>
        <taxon>Triatominae</taxon>
        <taxon>Panstrongylus</taxon>
    </lineage>
</organism>
<evidence type="ECO:0000313" key="2">
    <source>
        <dbReference type="EMBL" id="JAW15736.1"/>
    </source>
</evidence>
<accession>A0A224XT84</accession>
<keyword evidence="1" id="KW-0732">Signal</keyword>
<name>A0A224XT84_9HEMI</name>
<reference evidence="2" key="1">
    <citation type="journal article" date="2018" name="PLoS Negl. Trop. Dis.">
        <title>An insight into the salivary gland and fat body transcriptome of Panstrongylus lignarius (Hemiptera: Heteroptera), the main vector of Chagas disease in Peru.</title>
        <authorList>
            <person name="Nevoa J.C."/>
            <person name="Mendes M.T."/>
            <person name="da Silva M.V."/>
            <person name="Soares S.C."/>
            <person name="Oliveira C.J.F."/>
            <person name="Ribeiro J.M.C."/>
        </authorList>
    </citation>
    <scope>NUCLEOTIDE SEQUENCE</scope>
</reference>
<dbReference type="EMBL" id="GFTR01000690">
    <property type="protein sequence ID" value="JAW15736.1"/>
    <property type="molecule type" value="Transcribed_RNA"/>
</dbReference>
<evidence type="ECO:0000256" key="1">
    <source>
        <dbReference type="SAM" id="SignalP"/>
    </source>
</evidence>
<proteinExistence type="predicted"/>
<sequence length="77" mass="9147">MTLKICLLDLLVAGVVWQEKMAHMDGWVTCQRQCQRLPIIFQLRSLVCLTKEELLLVLIYRITVLEMFVHLLWCRKC</sequence>
<dbReference type="AlphaFoldDB" id="A0A224XT84"/>